<dbReference type="PROSITE" id="PS50878">
    <property type="entry name" value="RT_POL"/>
    <property type="match status" value="1"/>
</dbReference>
<dbReference type="PANTHER" id="PTHR47027:SF25">
    <property type="entry name" value="REVERSE TRANSCRIPTASE DOMAIN-CONTAINING PROTEIN"/>
    <property type="match status" value="1"/>
</dbReference>
<proteinExistence type="predicted"/>
<dbReference type="STRING" id="61819.ENSACIP00000002508"/>
<dbReference type="InterPro" id="IPR000477">
    <property type="entry name" value="RT_dom"/>
</dbReference>
<reference evidence="2" key="2">
    <citation type="submission" date="2025-09" db="UniProtKB">
        <authorList>
            <consortium name="Ensembl"/>
        </authorList>
    </citation>
    <scope>IDENTIFICATION</scope>
</reference>
<reference evidence="2" key="1">
    <citation type="submission" date="2025-08" db="UniProtKB">
        <authorList>
            <consortium name="Ensembl"/>
        </authorList>
    </citation>
    <scope>IDENTIFICATION</scope>
</reference>
<protein>
    <recommendedName>
        <fullName evidence="1">Reverse transcriptase domain-containing protein</fullName>
    </recommendedName>
</protein>
<keyword evidence="3" id="KW-1185">Reference proteome</keyword>
<evidence type="ECO:0000313" key="3">
    <source>
        <dbReference type="Proteomes" id="UP000261340"/>
    </source>
</evidence>
<name>A0A3Q0QWY4_AMPCI</name>
<dbReference type="Pfam" id="PF00078">
    <property type="entry name" value="RVT_1"/>
    <property type="match status" value="1"/>
</dbReference>
<dbReference type="InterPro" id="IPR043502">
    <property type="entry name" value="DNA/RNA_pol_sf"/>
</dbReference>
<evidence type="ECO:0000259" key="1">
    <source>
        <dbReference type="PROSITE" id="PS50878"/>
    </source>
</evidence>
<dbReference type="Proteomes" id="UP000261340">
    <property type="component" value="Unplaced"/>
</dbReference>
<dbReference type="Ensembl" id="ENSACIT00000002599.1">
    <property type="protein sequence ID" value="ENSACIP00000002508.1"/>
    <property type="gene ID" value="ENSACIG00000002047.1"/>
</dbReference>
<dbReference type="GeneTree" id="ENSGT00940000170074"/>
<dbReference type="OMA" id="LAENSCH"/>
<dbReference type="SUPFAM" id="SSF56672">
    <property type="entry name" value="DNA/RNA polymerases"/>
    <property type="match status" value="1"/>
</dbReference>
<accession>A0A3Q0QWY4</accession>
<dbReference type="AlphaFoldDB" id="A0A3Q0QWY4"/>
<feature type="domain" description="Reverse transcriptase" evidence="1">
    <location>
        <begin position="1"/>
        <end position="177"/>
    </location>
</feature>
<sequence>MINFVDFKKVFDSVHRDSLWKIARSYGIPDQFVKVFRSLYSNSSCCVRTEQGTTEFFTIKTGVRQGCILSPFLFLLTIDFVLRKTMGGVGFGIPRCEPNRLTDLDFADDIALLGASTKSIQEMTTSLNGGASKVSLRISTDKTKVMWVGYAAAGSPITIGQSRIEEVQKFTYLGSTITSNGDADHDVACRIGKAGAVFRQLSLIWTTQTISTAIKIRLLNTIVIPMAIYACETWKTNAKIERRINVAQQWWLQRIL</sequence>
<evidence type="ECO:0000313" key="2">
    <source>
        <dbReference type="Ensembl" id="ENSACIP00000002508.1"/>
    </source>
</evidence>
<organism evidence="2 3">
    <name type="scientific">Amphilophus citrinellus</name>
    <name type="common">Midas cichlid</name>
    <name type="synonym">Cichlasoma citrinellum</name>
    <dbReference type="NCBI Taxonomy" id="61819"/>
    <lineage>
        <taxon>Eukaryota</taxon>
        <taxon>Metazoa</taxon>
        <taxon>Chordata</taxon>
        <taxon>Craniata</taxon>
        <taxon>Vertebrata</taxon>
        <taxon>Euteleostomi</taxon>
        <taxon>Actinopterygii</taxon>
        <taxon>Neopterygii</taxon>
        <taxon>Teleostei</taxon>
        <taxon>Neoteleostei</taxon>
        <taxon>Acanthomorphata</taxon>
        <taxon>Ovalentaria</taxon>
        <taxon>Cichlomorphae</taxon>
        <taxon>Cichliformes</taxon>
        <taxon>Cichlidae</taxon>
        <taxon>New World cichlids</taxon>
        <taxon>Cichlasomatinae</taxon>
        <taxon>Heroini</taxon>
        <taxon>Amphilophus</taxon>
    </lineage>
</organism>
<dbReference type="PANTHER" id="PTHR47027">
    <property type="entry name" value="REVERSE TRANSCRIPTASE DOMAIN-CONTAINING PROTEIN"/>
    <property type="match status" value="1"/>
</dbReference>